<protein>
    <submittedName>
        <fullName evidence="2">Uncharacterized protein</fullName>
    </submittedName>
</protein>
<proteinExistence type="predicted"/>
<feature type="region of interest" description="Disordered" evidence="1">
    <location>
        <begin position="94"/>
        <end position="125"/>
    </location>
</feature>
<dbReference type="AlphaFoldDB" id="A0A426YG10"/>
<name>A0A426YG10_ENSVE</name>
<gene>
    <name evidence="2" type="ORF">B296_00048829</name>
</gene>
<evidence type="ECO:0000313" key="2">
    <source>
        <dbReference type="EMBL" id="RRT50643.1"/>
    </source>
</evidence>
<evidence type="ECO:0000256" key="1">
    <source>
        <dbReference type="SAM" id="MobiDB-lite"/>
    </source>
</evidence>
<evidence type="ECO:0000313" key="3">
    <source>
        <dbReference type="Proteomes" id="UP000287651"/>
    </source>
</evidence>
<feature type="compositionally biased region" description="Polar residues" evidence="1">
    <location>
        <begin position="99"/>
        <end position="109"/>
    </location>
</feature>
<feature type="region of interest" description="Disordered" evidence="1">
    <location>
        <begin position="143"/>
        <end position="164"/>
    </location>
</feature>
<sequence>MLTHGHNIKHINIFGARRADVARAPATDQPWGAPRGRDSRRAPGPRPPRTSLSPSLSGWERSIPDPEQILDIVQRPEALSSRGWYGATRRLARGIPQPHATSPNLNQNDSIYHSSHSPSEPPIPARLADHAIANTVTSAPTKSLIGAPYVPTDPSSSTIRSVDA</sequence>
<dbReference type="EMBL" id="AMZH03012645">
    <property type="protein sequence ID" value="RRT50643.1"/>
    <property type="molecule type" value="Genomic_DNA"/>
</dbReference>
<feature type="region of interest" description="Disordered" evidence="1">
    <location>
        <begin position="21"/>
        <end position="63"/>
    </location>
</feature>
<reference evidence="2 3" key="1">
    <citation type="journal article" date="2014" name="Agronomy (Basel)">
        <title>A Draft Genome Sequence for Ensete ventricosum, the Drought-Tolerant Tree Against Hunger.</title>
        <authorList>
            <person name="Harrison J."/>
            <person name="Moore K.A."/>
            <person name="Paszkiewicz K."/>
            <person name="Jones T."/>
            <person name="Grant M."/>
            <person name="Ambacheew D."/>
            <person name="Muzemil S."/>
            <person name="Studholme D.J."/>
        </authorList>
    </citation>
    <scope>NUCLEOTIDE SEQUENCE [LARGE SCALE GENOMIC DNA]</scope>
</reference>
<feature type="compositionally biased region" description="Polar residues" evidence="1">
    <location>
        <begin position="153"/>
        <end position="164"/>
    </location>
</feature>
<accession>A0A426YG10</accession>
<feature type="compositionally biased region" description="Low complexity" evidence="1">
    <location>
        <begin position="49"/>
        <end position="58"/>
    </location>
</feature>
<comment type="caution">
    <text evidence="2">The sequence shown here is derived from an EMBL/GenBank/DDBJ whole genome shotgun (WGS) entry which is preliminary data.</text>
</comment>
<organism evidence="2 3">
    <name type="scientific">Ensete ventricosum</name>
    <name type="common">Abyssinian banana</name>
    <name type="synonym">Musa ensete</name>
    <dbReference type="NCBI Taxonomy" id="4639"/>
    <lineage>
        <taxon>Eukaryota</taxon>
        <taxon>Viridiplantae</taxon>
        <taxon>Streptophyta</taxon>
        <taxon>Embryophyta</taxon>
        <taxon>Tracheophyta</taxon>
        <taxon>Spermatophyta</taxon>
        <taxon>Magnoliopsida</taxon>
        <taxon>Liliopsida</taxon>
        <taxon>Zingiberales</taxon>
        <taxon>Musaceae</taxon>
        <taxon>Ensete</taxon>
    </lineage>
</organism>
<dbReference type="Proteomes" id="UP000287651">
    <property type="component" value="Unassembled WGS sequence"/>
</dbReference>